<protein>
    <submittedName>
        <fullName evidence="1">Uncharacterized protein</fullName>
    </submittedName>
</protein>
<accession>A0A6H5HKU2</accession>
<proteinExistence type="predicted"/>
<name>A0A6H5HKU2_9HEMI</name>
<sequence>MSLFKSQVIDGQQSYYALEDIILQADVDEFSPKADLPTSSKLMAFREMTRQFANVAIPHLWPKFCRQTTRTSKSRGSQVRALLLPLGHTSPTTLKDRTLAPQDDQRKVSTCKTWSLGPEEGNTFEESLAKKRLSRVGRKEERLNTSCWQELILASLLDCETELRSSMSRNDPRYRTPGSSIFRNPIISLACIHTLLYHEAGPTFYAPDLNDVLQAVILVCQEPTGCLRSVSTCKGKNGQKGKPGTLGAHEDMEGTENARAFLRRRFHYSDGDLQRESQRRKQRQGWKMCERWMKNGGAQYLANLCLHVAVPTSSKPFRISEYLG</sequence>
<dbReference type="Proteomes" id="UP000479000">
    <property type="component" value="Unassembled WGS sequence"/>
</dbReference>
<dbReference type="EMBL" id="CADCXU010028227">
    <property type="protein sequence ID" value="CAB0014850.1"/>
    <property type="molecule type" value="Genomic_DNA"/>
</dbReference>
<keyword evidence="2" id="KW-1185">Reference proteome</keyword>
<organism evidence="1 2">
    <name type="scientific">Nesidiocoris tenuis</name>
    <dbReference type="NCBI Taxonomy" id="355587"/>
    <lineage>
        <taxon>Eukaryota</taxon>
        <taxon>Metazoa</taxon>
        <taxon>Ecdysozoa</taxon>
        <taxon>Arthropoda</taxon>
        <taxon>Hexapoda</taxon>
        <taxon>Insecta</taxon>
        <taxon>Pterygota</taxon>
        <taxon>Neoptera</taxon>
        <taxon>Paraneoptera</taxon>
        <taxon>Hemiptera</taxon>
        <taxon>Heteroptera</taxon>
        <taxon>Panheteroptera</taxon>
        <taxon>Cimicomorpha</taxon>
        <taxon>Miridae</taxon>
        <taxon>Dicyphina</taxon>
        <taxon>Nesidiocoris</taxon>
    </lineage>
</organism>
<reference evidence="1 2" key="1">
    <citation type="submission" date="2020-02" db="EMBL/GenBank/DDBJ databases">
        <authorList>
            <person name="Ferguson B K."/>
        </authorList>
    </citation>
    <scope>NUCLEOTIDE SEQUENCE [LARGE SCALE GENOMIC DNA]</scope>
</reference>
<gene>
    <name evidence="1" type="ORF">NTEN_LOCUS19256</name>
</gene>
<dbReference type="AlphaFoldDB" id="A0A6H5HKU2"/>
<evidence type="ECO:0000313" key="2">
    <source>
        <dbReference type="Proteomes" id="UP000479000"/>
    </source>
</evidence>
<evidence type="ECO:0000313" key="1">
    <source>
        <dbReference type="EMBL" id="CAB0014850.1"/>
    </source>
</evidence>